<keyword evidence="8 14" id="KW-0175">Coiled coil</keyword>
<evidence type="ECO:0000256" key="4">
    <source>
        <dbReference type="ARBA" id="ARBA00022701"/>
    </source>
</evidence>
<dbReference type="OrthoDB" id="3176171at2759"/>
<evidence type="ECO:0000256" key="7">
    <source>
        <dbReference type="ARBA" id="ARBA00022840"/>
    </source>
</evidence>
<dbReference type="OMA" id="DWETFDQ"/>
<name>B6K7M9_SCHJY</name>
<sequence length="1040" mass="116180">MSSRYSRGAHSNISSRSNSRASSRSFLPTAAQRSNVHNTNSSGTVRRREAADSEAYRSASDSADLEDCINVIIRVRGRNEKEVKENCGISVSTFGALGTEIAIQSDSSSVLSAKTYTFDRVFGPEADQILVFEDSVSPVLNQVLSGFNCTIFAYGQTGTGKTYTMTGDLNDSYGMLPDGAGMIPRTLYMLFSKLETDFTEFSVKCSFYELYNEEIRDLLVTEDSRKPARVFEDISRKGNVVITGMEECYIKDAADGVRLLREGSHRRQVAATRCNDLSSRSHSIFTITVHARPKRADPHDDTFRLGKLHMVDLAGSENIGRSGAENKRARETGMINQSLLTLGRVINALVEKSQHIPYRESKLTRLLQDSLGGKTKTSMIVTVSPASSNLEETLSTLEYANRARSIRNRPQNNQLILRKILIKDLVIDIERLKADLTATRQKNGVYLTTQTYKELTDDVESKKLLCQEQTRKIEYLETNLKHSKEQLQTAFKNAQDLKKQLEQNSQTIQDKSDALEAANTKIALLEARLADEVHLREAYAQTEIHNGETAEQFSKSYHDSKQHISALHDKLARSEQAGQENQHIFRNLQYKVLTMVRGFQGKFCDSTSNYFSLLNNLNTSMEELLNNHTGVVKQTNDIYTSHMSHLDSSIKELLTTIESNSGDQLSLAENVQKSREAINQQLSMGLQEIDMASQKISNDISSNLLELKQGINGSFGILNQELKSLFEELDQYLEQQAVKLKNVRDNTVTQLEKELSVVSAKYIELRDFMEQNTSILDVEKNKMMESVNTLISQMFTEQQTRLQRGNDLLNDCCSNMFGKLETIGKHISSELDSAIAQKDEMGGNVSSTKETLKKVILDASRTADAKSKTIQSSSHAVYDQCVSLAAKQQNNMAQQNEALDAMMKSVLEKHNNVSSAVSSHLQTLLQDAQVSHAQILDHFKNSTGGMSAITELLSQSTTQIANQTNTLIDDGGEALNEIDRIVRDAALTKSASTGQTPQNKYILTRQHGHAQLKTLILSYQCLGRHCKVVLRTFKMTPMLK</sequence>
<evidence type="ECO:0000256" key="11">
    <source>
        <dbReference type="ARBA" id="ARBA00023306"/>
    </source>
</evidence>
<dbReference type="GO" id="GO:0061805">
    <property type="term" value="P:mitotic spindle elongation (spindle phase three)"/>
    <property type="evidence" value="ECO:0007669"/>
    <property type="project" value="EnsemblFungi"/>
</dbReference>
<dbReference type="GO" id="GO:0099606">
    <property type="term" value="P:microtubule plus-end directed mitotic chromosome migration"/>
    <property type="evidence" value="ECO:0007669"/>
    <property type="project" value="EnsemblFungi"/>
</dbReference>
<dbReference type="EMBL" id="KE651168">
    <property type="protein sequence ID" value="EEB09533.2"/>
    <property type="molecule type" value="Genomic_DNA"/>
</dbReference>
<feature type="domain" description="Kinesin motor" evidence="16">
    <location>
        <begin position="68"/>
        <end position="406"/>
    </location>
</feature>
<dbReference type="GO" id="GO:0005876">
    <property type="term" value="C:spindle microtubule"/>
    <property type="evidence" value="ECO:0000318"/>
    <property type="project" value="GO_Central"/>
</dbReference>
<dbReference type="RefSeq" id="XP_002175826.2">
    <property type="nucleotide sequence ID" value="XM_002175790.2"/>
</dbReference>
<comment type="subcellular location">
    <subcellularLocation>
        <location evidence="1">Cytoplasm</location>
        <location evidence="1">Cytoskeleton</location>
    </subcellularLocation>
</comment>
<evidence type="ECO:0000256" key="2">
    <source>
        <dbReference type="ARBA" id="ARBA00022490"/>
    </source>
</evidence>
<proteinExistence type="inferred from homology"/>
<dbReference type="InterPro" id="IPR047149">
    <property type="entry name" value="KIF11-like"/>
</dbReference>
<dbReference type="GO" id="GO:0008574">
    <property type="term" value="F:plus-end-directed microtubule motor activity"/>
    <property type="evidence" value="ECO:0000318"/>
    <property type="project" value="GO_Central"/>
</dbReference>
<keyword evidence="6" id="KW-0498">Mitosis</keyword>
<comment type="similarity">
    <text evidence="12">Belongs to the TRAFAC class myosin-kinesin ATPase superfamily. Kinesin family. KIN-5/BimC subfamily.</text>
</comment>
<evidence type="ECO:0000256" key="10">
    <source>
        <dbReference type="ARBA" id="ARBA00023212"/>
    </source>
</evidence>
<dbReference type="SUPFAM" id="SSF52540">
    <property type="entry name" value="P-loop containing nucleoside triphosphate hydrolases"/>
    <property type="match status" value="1"/>
</dbReference>
<dbReference type="InterPro" id="IPR036961">
    <property type="entry name" value="Kinesin_motor_dom_sf"/>
</dbReference>
<keyword evidence="3" id="KW-0132">Cell division</keyword>
<dbReference type="Proteomes" id="UP000001744">
    <property type="component" value="Unassembled WGS sequence"/>
</dbReference>
<evidence type="ECO:0000256" key="8">
    <source>
        <dbReference type="ARBA" id="ARBA00023054"/>
    </source>
</evidence>
<keyword evidence="9 13" id="KW-0505">Motor protein</keyword>
<organism evidence="17 19">
    <name type="scientific">Schizosaccharomyces japonicus (strain yFS275 / FY16936)</name>
    <name type="common">Fission yeast</name>
    <dbReference type="NCBI Taxonomy" id="402676"/>
    <lineage>
        <taxon>Eukaryota</taxon>
        <taxon>Fungi</taxon>
        <taxon>Dikarya</taxon>
        <taxon>Ascomycota</taxon>
        <taxon>Taphrinomycotina</taxon>
        <taxon>Schizosaccharomycetes</taxon>
        <taxon>Schizosaccharomycetales</taxon>
        <taxon>Schizosaccharomycetaceae</taxon>
        <taxon>Schizosaccharomyces</taxon>
    </lineage>
</organism>
<dbReference type="Gene3D" id="3.40.850.10">
    <property type="entry name" value="Kinesin motor domain"/>
    <property type="match status" value="1"/>
</dbReference>
<dbReference type="GO" id="GO:0000776">
    <property type="term" value="C:kinetochore"/>
    <property type="evidence" value="ECO:0007669"/>
    <property type="project" value="EnsemblFungi"/>
</dbReference>
<dbReference type="HOGENOM" id="CLU_001485_33_4_1"/>
<dbReference type="GO" id="GO:0051231">
    <property type="term" value="P:spindle elongation"/>
    <property type="evidence" value="ECO:0000318"/>
    <property type="project" value="GO_Central"/>
</dbReference>
<dbReference type="GO" id="GO:0090619">
    <property type="term" value="C:meiotic spindle pole"/>
    <property type="evidence" value="ECO:0007669"/>
    <property type="project" value="EnsemblFungi"/>
</dbReference>
<dbReference type="GO" id="GO:0005634">
    <property type="term" value="C:nucleus"/>
    <property type="evidence" value="ECO:0000318"/>
    <property type="project" value="GO_Central"/>
</dbReference>
<dbReference type="GO" id="GO:0051256">
    <property type="term" value="P:mitotic spindle midzone assembly"/>
    <property type="evidence" value="ECO:0007669"/>
    <property type="project" value="EnsemblFungi"/>
</dbReference>
<evidence type="ECO:0000256" key="13">
    <source>
        <dbReference type="PROSITE-ProRule" id="PRU00283"/>
    </source>
</evidence>
<dbReference type="InterPro" id="IPR001752">
    <property type="entry name" value="Kinesin_motor_dom"/>
</dbReference>
<dbReference type="PANTHER" id="PTHR47970">
    <property type="entry name" value="KINESIN-LIKE PROTEIN KIF11"/>
    <property type="match status" value="1"/>
</dbReference>
<dbReference type="eggNOG" id="KOG0243">
    <property type="taxonomic scope" value="Eukaryota"/>
</dbReference>
<evidence type="ECO:0000256" key="3">
    <source>
        <dbReference type="ARBA" id="ARBA00022618"/>
    </source>
</evidence>
<dbReference type="GO" id="GO:0044732">
    <property type="term" value="C:mitotic spindle pole body"/>
    <property type="evidence" value="ECO:0007669"/>
    <property type="project" value="EnsemblFungi"/>
</dbReference>
<dbReference type="InterPro" id="IPR047241">
    <property type="entry name" value="KIF11-like_kin_motor_dom"/>
</dbReference>
<dbReference type="InterPro" id="IPR019821">
    <property type="entry name" value="Kinesin_motor_CS"/>
</dbReference>
<dbReference type="STRING" id="402676.B6K7M9"/>
<keyword evidence="2" id="KW-0963">Cytoplasm</keyword>
<evidence type="ECO:0000256" key="5">
    <source>
        <dbReference type="ARBA" id="ARBA00022741"/>
    </source>
</evidence>
<evidence type="ECO:0000256" key="15">
    <source>
        <dbReference type="SAM" id="MobiDB-lite"/>
    </source>
</evidence>
<feature type="compositionally biased region" description="Low complexity" evidence="15">
    <location>
        <begin position="11"/>
        <end position="25"/>
    </location>
</feature>
<evidence type="ECO:0000256" key="14">
    <source>
        <dbReference type="SAM" id="Coils"/>
    </source>
</evidence>
<keyword evidence="10" id="KW-0206">Cytoskeleton</keyword>
<feature type="compositionally biased region" description="Polar residues" evidence="15">
    <location>
        <begin position="31"/>
        <end position="44"/>
    </location>
</feature>
<dbReference type="GeneID" id="7051532"/>
<evidence type="ECO:0000256" key="1">
    <source>
        <dbReference type="ARBA" id="ARBA00004245"/>
    </source>
</evidence>
<dbReference type="Pfam" id="PF00225">
    <property type="entry name" value="Kinesin"/>
    <property type="match status" value="1"/>
</dbReference>
<feature type="region of interest" description="Disordered" evidence="15">
    <location>
        <begin position="1"/>
        <end position="58"/>
    </location>
</feature>
<dbReference type="SMART" id="SM00129">
    <property type="entry name" value="KISc"/>
    <property type="match status" value="1"/>
</dbReference>
<keyword evidence="19" id="KW-1185">Reference proteome</keyword>
<dbReference type="GO" id="GO:0072686">
    <property type="term" value="C:mitotic spindle"/>
    <property type="evidence" value="ECO:0000318"/>
    <property type="project" value="GO_Central"/>
</dbReference>
<keyword evidence="5 13" id="KW-0547">Nucleotide-binding</keyword>
<dbReference type="GO" id="GO:0008017">
    <property type="term" value="F:microtubule binding"/>
    <property type="evidence" value="ECO:0007669"/>
    <property type="project" value="EnsemblFungi"/>
</dbReference>
<dbReference type="GO" id="GO:0005524">
    <property type="term" value="F:ATP binding"/>
    <property type="evidence" value="ECO:0007669"/>
    <property type="project" value="UniProtKB-UniRule"/>
</dbReference>
<dbReference type="GO" id="GO:0090306">
    <property type="term" value="P:meiotic spindle assembly"/>
    <property type="evidence" value="ECO:0007669"/>
    <property type="project" value="EnsemblFungi"/>
</dbReference>
<evidence type="ECO:0000256" key="12">
    <source>
        <dbReference type="ARBA" id="ARBA00034704"/>
    </source>
</evidence>
<dbReference type="GO" id="GO:0090307">
    <property type="term" value="P:mitotic spindle assembly"/>
    <property type="evidence" value="ECO:0000318"/>
    <property type="project" value="GO_Central"/>
</dbReference>
<dbReference type="GO" id="GO:0005827">
    <property type="term" value="C:polar microtubule"/>
    <property type="evidence" value="ECO:0007669"/>
    <property type="project" value="EnsemblFungi"/>
</dbReference>
<evidence type="ECO:0000313" key="17">
    <source>
        <dbReference type="EMBL" id="EEB09533.2"/>
    </source>
</evidence>
<reference evidence="17 19" key="1">
    <citation type="journal article" date="2011" name="Science">
        <title>Comparative functional genomics of the fission yeasts.</title>
        <authorList>
            <person name="Rhind N."/>
            <person name="Chen Z."/>
            <person name="Yassour M."/>
            <person name="Thompson D.A."/>
            <person name="Haas B.J."/>
            <person name="Habib N."/>
            <person name="Wapinski I."/>
            <person name="Roy S."/>
            <person name="Lin M.F."/>
            <person name="Heiman D.I."/>
            <person name="Young S.K."/>
            <person name="Furuya K."/>
            <person name="Guo Y."/>
            <person name="Pidoux A."/>
            <person name="Chen H.M."/>
            <person name="Robbertse B."/>
            <person name="Goldberg J.M."/>
            <person name="Aoki K."/>
            <person name="Bayne E.H."/>
            <person name="Berlin A.M."/>
            <person name="Desjardins C.A."/>
            <person name="Dobbs E."/>
            <person name="Dukaj L."/>
            <person name="Fan L."/>
            <person name="FitzGerald M.G."/>
            <person name="French C."/>
            <person name="Gujja S."/>
            <person name="Hansen K."/>
            <person name="Keifenheim D."/>
            <person name="Levin J.Z."/>
            <person name="Mosher R.A."/>
            <person name="Mueller C.A."/>
            <person name="Pfiffner J."/>
            <person name="Priest M."/>
            <person name="Russ C."/>
            <person name="Smialowska A."/>
            <person name="Swoboda P."/>
            <person name="Sykes S.M."/>
            <person name="Vaughn M."/>
            <person name="Vengrova S."/>
            <person name="Yoder R."/>
            <person name="Zeng Q."/>
            <person name="Allshire R."/>
            <person name="Baulcombe D."/>
            <person name="Birren B.W."/>
            <person name="Brown W."/>
            <person name="Ekwall K."/>
            <person name="Kellis M."/>
            <person name="Leatherwood J."/>
            <person name="Levin H."/>
            <person name="Margalit H."/>
            <person name="Martienssen R."/>
            <person name="Nieduszynski C.A."/>
            <person name="Spatafora J.W."/>
            <person name="Friedman N."/>
            <person name="Dalgaard J.Z."/>
            <person name="Baumann P."/>
            <person name="Niki H."/>
            <person name="Regev A."/>
            <person name="Nusbaum C."/>
        </authorList>
    </citation>
    <scope>NUCLEOTIDE SEQUENCE [LARGE SCALE GENOMIC DNA]</scope>
    <source>
        <strain evidence="19">yFS275 / FY16936</strain>
    </source>
</reference>
<dbReference type="GO" id="GO:0000073">
    <property type="term" value="P:initial mitotic spindle pole body separation"/>
    <property type="evidence" value="ECO:0000318"/>
    <property type="project" value="GO_Central"/>
</dbReference>
<evidence type="ECO:0000313" key="18">
    <source>
        <dbReference type="JaponicusDB" id="SJAG_04745"/>
    </source>
</evidence>
<feature type="coiled-coil region" evidence="14">
    <location>
        <begin position="466"/>
        <end position="528"/>
    </location>
</feature>
<dbReference type="PROSITE" id="PS00411">
    <property type="entry name" value="KINESIN_MOTOR_1"/>
    <property type="match status" value="1"/>
</dbReference>
<dbReference type="PRINTS" id="PR00380">
    <property type="entry name" value="KINESINHEAVY"/>
</dbReference>
<gene>
    <name evidence="18" type="primary">cut7</name>
    <name evidence="17" type="ORF">SJAG_04745</name>
</gene>
<evidence type="ECO:0000259" key="16">
    <source>
        <dbReference type="PROSITE" id="PS50067"/>
    </source>
</evidence>
<dbReference type="PROSITE" id="PS50067">
    <property type="entry name" value="KINESIN_MOTOR_2"/>
    <property type="match status" value="1"/>
</dbReference>
<evidence type="ECO:0000313" key="19">
    <source>
        <dbReference type="Proteomes" id="UP000001744"/>
    </source>
</evidence>
<dbReference type="CDD" id="cd01364">
    <property type="entry name" value="KISc_BimC_Eg5"/>
    <property type="match status" value="1"/>
</dbReference>
<keyword evidence="7 13" id="KW-0067">ATP-binding</keyword>
<dbReference type="GO" id="GO:0051301">
    <property type="term" value="P:cell division"/>
    <property type="evidence" value="ECO:0007669"/>
    <property type="project" value="UniProtKB-KW"/>
</dbReference>
<dbReference type="VEuPathDB" id="FungiDB:SJAG_04745"/>
<feature type="compositionally biased region" description="Basic and acidic residues" evidence="15">
    <location>
        <begin position="46"/>
        <end position="55"/>
    </location>
</feature>
<dbReference type="FunFam" id="3.40.850.10:FF:000051">
    <property type="entry name" value="Kinesin-like protein bimC"/>
    <property type="match status" value="1"/>
</dbReference>
<dbReference type="GO" id="GO:0008569">
    <property type="term" value="F:minus-end-directed microtubule motor activity"/>
    <property type="evidence" value="ECO:0007669"/>
    <property type="project" value="EnsemblFungi"/>
</dbReference>
<dbReference type="GO" id="GO:1990023">
    <property type="term" value="C:mitotic spindle midzone"/>
    <property type="evidence" value="ECO:0007669"/>
    <property type="project" value="EnsemblFungi"/>
</dbReference>
<dbReference type="AlphaFoldDB" id="B6K7M9"/>
<evidence type="ECO:0000256" key="6">
    <source>
        <dbReference type="ARBA" id="ARBA00022776"/>
    </source>
</evidence>
<dbReference type="JaponicusDB" id="SJAG_04745">
    <property type="gene designation" value="cut7"/>
</dbReference>
<evidence type="ECO:0000256" key="9">
    <source>
        <dbReference type="ARBA" id="ARBA00023175"/>
    </source>
</evidence>
<dbReference type="InterPro" id="IPR027417">
    <property type="entry name" value="P-loop_NTPase"/>
</dbReference>
<accession>B6K7M9</accession>
<dbReference type="PANTHER" id="PTHR47970:SF12">
    <property type="entry name" value="KINESIN FAMILY MEMBER 11"/>
    <property type="match status" value="1"/>
</dbReference>
<feature type="binding site" evidence="13">
    <location>
        <begin position="155"/>
        <end position="162"/>
    </location>
    <ligand>
        <name>ATP</name>
        <dbReference type="ChEBI" id="CHEBI:30616"/>
    </ligand>
</feature>
<protein>
    <submittedName>
        <fullName evidence="17">Kinesin-like protein Cut7</fullName>
    </submittedName>
</protein>
<keyword evidence="11" id="KW-0131">Cell cycle</keyword>
<keyword evidence="4" id="KW-0493">Microtubule</keyword>